<evidence type="ECO:0000256" key="4">
    <source>
        <dbReference type="ARBA" id="ARBA00009506"/>
    </source>
</evidence>
<comment type="catalytic activity">
    <reaction evidence="1">
        <text>S-ubiquitinyl-[E2 ubiquitin-conjugating enzyme]-L-cysteine + [acceptor protein]-L-lysine = [E2 ubiquitin-conjugating enzyme]-L-cysteine + N(6)-ubiquitinyl-[acceptor protein]-L-lysine.</text>
        <dbReference type="EC" id="2.3.2.27"/>
    </reaction>
</comment>
<dbReference type="EC" id="2.3.2.27" evidence="5"/>
<dbReference type="EMBL" id="JARQWQ010000006">
    <property type="protein sequence ID" value="KAK2571549.1"/>
    <property type="molecule type" value="Genomic_DNA"/>
</dbReference>
<dbReference type="AlphaFoldDB" id="A0AAD9VEK9"/>
<feature type="region of interest" description="Disordered" evidence="19">
    <location>
        <begin position="110"/>
        <end position="210"/>
    </location>
</feature>
<feature type="compositionally biased region" description="Basic residues" evidence="19">
    <location>
        <begin position="457"/>
        <end position="466"/>
    </location>
</feature>
<evidence type="ECO:0000256" key="1">
    <source>
        <dbReference type="ARBA" id="ARBA00000900"/>
    </source>
</evidence>
<dbReference type="InterPro" id="IPR013083">
    <property type="entry name" value="Znf_RING/FYVE/PHD"/>
</dbReference>
<reference evidence="23" key="2">
    <citation type="journal article" date="2023" name="Science">
        <title>Genomic signatures of disease resistance in endangered staghorn corals.</title>
        <authorList>
            <person name="Vollmer S.V."/>
            <person name="Selwyn J.D."/>
            <person name="Despard B.A."/>
            <person name="Roesel C.L."/>
        </authorList>
    </citation>
    <scope>NUCLEOTIDE SEQUENCE</scope>
    <source>
        <strain evidence="23">K2</strain>
    </source>
</reference>
<feature type="compositionally biased region" description="Polar residues" evidence="19">
    <location>
        <begin position="172"/>
        <end position="186"/>
    </location>
</feature>
<feature type="compositionally biased region" description="Polar residues" evidence="19">
    <location>
        <begin position="467"/>
        <end position="489"/>
    </location>
</feature>
<dbReference type="Pfam" id="PF13923">
    <property type="entry name" value="zf-C3HC4_2"/>
    <property type="match status" value="1"/>
</dbReference>
<dbReference type="GO" id="GO:0005634">
    <property type="term" value="C:nucleus"/>
    <property type="evidence" value="ECO:0007669"/>
    <property type="project" value="UniProtKB-SubCell"/>
</dbReference>
<dbReference type="PANTHER" id="PTHR14134">
    <property type="entry name" value="E3 UBIQUITIN-PROTEIN LIGASE RAD18"/>
    <property type="match status" value="1"/>
</dbReference>
<feature type="region of interest" description="Disordered" evidence="19">
    <location>
        <begin position="300"/>
        <end position="323"/>
    </location>
</feature>
<dbReference type="InterPro" id="IPR001841">
    <property type="entry name" value="Znf_RING"/>
</dbReference>
<feature type="compositionally biased region" description="Polar residues" evidence="19">
    <location>
        <begin position="194"/>
        <end position="203"/>
    </location>
</feature>
<dbReference type="Gene3D" id="3.30.160.60">
    <property type="entry name" value="Classic Zinc Finger"/>
    <property type="match status" value="1"/>
</dbReference>
<keyword evidence="8 18" id="KW-0227">DNA damage</keyword>
<feature type="compositionally biased region" description="Polar residues" evidence="19">
    <location>
        <begin position="305"/>
        <end position="323"/>
    </location>
</feature>
<keyword evidence="9 17" id="KW-0863">Zinc-finger</keyword>
<evidence type="ECO:0000256" key="8">
    <source>
        <dbReference type="ARBA" id="ARBA00022763"/>
    </source>
</evidence>
<dbReference type="SMART" id="SM00184">
    <property type="entry name" value="RING"/>
    <property type="match status" value="1"/>
</dbReference>
<evidence type="ECO:0000256" key="18">
    <source>
        <dbReference type="PROSITE-ProRule" id="PRU01256"/>
    </source>
</evidence>
<keyword evidence="13 18" id="KW-0234">DNA repair</keyword>
<feature type="region of interest" description="Disordered" evidence="19">
    <location>
        <begin position="569"/>
        <end position="589"/>
    </location>
</feature>
<dbReference type="Gene3D" id="3.30.40.10">
    <property type="entry name" value="Zinc/RING finger domain, C3HC4 (zinc finger)"/>
    <property type="match status" value="1"/>
</dbReference>
<evidence type="ECO:0000256" key="13">
    <source>
        <dbReference type="ARBA" id="ARBA00023204"/>
    </source>
</evidence>
<dbReference type="GO" id="GO:0006301">
    <property type="term" value="P:DNA damage tolerance"/>
    <property type="evidence" value="ECO:0007669"/>
    <property type="project" value="InterPro"/>
</dbReference>
<evidence type="ECO:0000256" key="11">
    <source>
        <dbReference type="ARBA" id="ARBA00022833"/>
    </source>
</evidence>
<evidence type="ECO:0000256" key="12">
    <source>
        <dbReference type="ARBA" id="ARBA00023125"/>
    </source>
</evidence>
<keyword evidence="12" id="KW-0238">DNA-binding</keyword>
<protein>
    <recommendedName>
        <fullName evidence="5">RING-type E3 ubiquitin transferase</fullName>
        <ecNumber evidence="5">2.3.2.27</ecNumber>
    </recommendedName>
    <alternativeName>
        <fullName evidence="15 16">RING-type E3 ubiquitin transferase RAD18</fullName>
    </alternativeName>
</protein>
<comment type="pathway">
    <text evidence="3">Protein modification; protein ubiquitination.</text>
</comment>
<dbReference type="GO" id="GO:0003697">
    <property type="term" value="F:single-stranded DNA binding"/>
    <property type="evidence" value="ECO:0007669"/>
    <property type="project" value="InterPro"/>
</dbReference>
<dbReference type="SMART" id="SM00513">
    <property type="entry name" value="SAP"/>
    <property type="match status" value="1"/>
</dbReference>
<evidence type="ECO:0000256" key="17">
    <source>
        <dbReference type="PROSITE-ProRule" id="PRU00175"/>
    </source>
</evidence>
<dbReference type="GO" id="GO:0006513">
    <property type="term" value="P:protein monoubiquitination"/>
    <property type="evidence" value="ECO:0007669"/>
    <property type="project" value="InterPro"/>
</dbReference>
<dbReference type="PROSITE" id="PS00518">
    <property type="entry name" value="ZF_RING_1"/>
    <property type="match status" value="1"/>
</dbReference>
<feature type="compositionally biased region" description="Basic residues" evidence="19">
    <location>
        <begin position="137"/>
        <end position="149"/>
    </location>
</feature>
<evidence type="ECO:0000256" key="19">
    <source>
        <dbReference type="SAM" id="MobiDB-lite"/>
    </source>
</evidence>
<dbReference type="GO" id="GO:0061630">
    <property type="term" value="F:ubiquitin protein ligase activity"/>
    <property type="evidence" value="ECO:0007669"/>
    <property type="project" value="UniProtKB-EC"/>
</dbReference>
<evidence type="ECO:0000256" key="10">
    <source>
        <dbReference type="ARBA" id="ARBA00022786"/>
    </source>
</evidence>
<evidence type="ECO:0000256" key="15">
    <source>
        <dbReference type="ARBA" id="ARBA00031783"/>
    </source>
</evidence>
<feature type="region of interest" description="Disordered" evidence="19">
    <location>
        <begin position="455"/>
        <end position="489"/>
    </location>
</feature>
<dbReference type="FunFam" id="3.30.40.10:FF:000172">
    <property type="entry name" value="E3 ubiquitin-protein ligase RAD18"/>
    <property type="match status" value="1"/>
</dbReference>
<evidence type="ECO:0000256" key="5">
    <source>
        <dbReference type="ARBA" id="ARBA00012483"/>
    </source>
</evidence>
<dbReference type="InterPro" id="IPR017907">
    <property type="entry name" value="Znf_RING_CS"/>
</dbReference>
<dbReference type="InterPro" id="IPR006642">
    <property type="entry name" value="Rad18_UBZ4"/>
</dbReference>
<organism evidence="23 24">
    <name type="scientific">Acropora cervicornis</name>
    <name type="common">Staghorn coral</name>
    <dbReference type="NCBI Taxonomy" id="6130"/>
    <lineage>
        <taxon>Eukaryota</taxon>
        <taxon>Metazoa</taxon>
        <taxon>Cnidaria</taxon>
        <taxon>Anthozoa</taxon>
        <taxon>Hexacorallia</taxon>
        <taxon>Scleractinia</taxon>
        <taxon>Astrocoeniina</taxon>
        <taxon>Acroporidae</taxon>
        <taxon>Acropora</taxon>
    </lineage>
</organism>
<dbReference type="SMART" id="SM00734">
    <property type="entry name" value="ZnF_Rad18"/>
    <property type="match status" value="1"/>
</dbReference>
<evidence type="ECO:0000256" key="14">
    <source>
        <dbReference type="ARBA" id="ARBA00023242"/>
    </source>
</evidence>
<evidence type="ECO:0000256" key="7">
    <source>
        <dbReference type="ARBA" id="ARBA00022723"/>
    </source>
</evidence>
<evidence type="ECO:0000313" key="24">
    <source>
        <dbReference type="Proteomes" id="UP001249851"/>
    </source>
</evidence>
<dbReference type="PANTHER" id="PTHR14134:SF2">
    <property type="entry name" value="E3 UBIQUITIN-PROTEIN LIGASE RAD18"/>
    <property type="match status" value="1"/>
</dbReference>
<feature type="domain" description="RING-type" evidence="20">
    <location>
        <begin position="38"/>
        <end position="77"/>
    </location>
</feature>
<keyword evidence="7" id="KW-0479">Metal-binding</keyword>
<dbReference type="GO" id="GO:0006281">
    <property type="term" value="P:DNA repair"/>
    <property type="evidence" value="ECO:0007669"/>
    <property type="project" value="UniProtKB-KW"/>
</dbReference>
<evidence type="ECO:0000259" key="22">
    <source>
        <dbReference type="PROSITE" id="PS51908"/>
    </source>
</evidence>
<evidence type="ECO:0000256" key="6">
    <source>
        <dbReference type="ARBA" id="ARBA00022679"/>
    </source>
</evidence>
<comment type="subcellular location">
    <subcellularLocation>
        <location evidence="2">Nucleus</location>
    </subcellularLocation>
</comment>
<dbReference type="PROSITE" id="PS51908">
    <property type="entry name" value="ZF_UBZ4"/>
    <property type="match status" value="1"/>
</dbReference>
<dbReference type="InterPro" id="IPR039577">
    <property type="entry name" value="Rad18"/>
</dbReference>
<dbReference type="FunFam" id="3.30.160.60:FF:000331">
    <property type="entry name" value="E3 ubiquitin-protein ligase RAD18"/>
    <property type="match status" value="1"/>
</dbReference>
<dbReference type="GO" id="GO:0008270">
    <property type="term" value="F:zinc ion binding"/>
    <property type="evidence" value="ECO:0007669"/>
    <property type="project" value="UniProtKB-KW"/>
</dbReference>
<dbReference type="Pfam" id="PF02037">
    <property type="entry name" value="SAP"/>
    <property type="match status" value="1"/>
</dbReference>
<evidence type="ECO:0000259" key="20">
    <source>
        <dbReference type="PROSITE" id="PS50089"/>
    </source>
</evidence>
<name>A0AAD9VEK9_ACRCE</name>
<dbReference type="Proteomes" id="UP001249851">
    <property type="component" value="Unassembled WGS sequence"/>
</dbReference>
<feature type="compositionally biased region" description="Basic and acidic residues" evidence="19">
    <location>
        <begin position="120"/>
        <end position="132"/>
    </location>
</feature>
<keyword evidence="6" id="KW-0808">Transferase</keyword>
<dbReference type="PROSITE" id="PS50800">
    <property type="entry name" value="SAP"/>
    <property type="match status" value="1"/>
</dbReference>
<dbReference type="GO" id="GO:0097505">
    <property type="term" value="C:Rad6-Rad18 complex"/>
    <property type="evidence" value="ECO:0007669"/>
    <property type="project" value="TreeGrafter"/>
</dbReference>
<evidence type="ECO:0000256" key="16">
    <source>
        <dbReference type="ARBA" id="ARBA00082369"/>
    </source>
</evidence>
<comment type="caution">
    <text evidence="23">The sequence shown here is derived from an EMBL/GenBank/DDBJ whole genome shotgun (WGS) entry which is preliminary data.</text>
</comment>
<evidence type="ECO:0000256" key="9">
    <source>
        <dbReference type="ARBA" id="ARBA00022771"/>
    </source>
</evidence>
<evidence type="ECO:0000313" key="23">
    <source>
        <dbReference type="EMBL" id="KAK2571549.1"/>
    </source>
</evidence>
<keyword evidence="11" id="KW-0862">Zinc</keyword>
<keyword evidence="24" id="KW-1185">Reference proteome</keyword>
<accession>A0AAD9VEK9</accession>
<dbReference type="SUPFAM" id="SSF57850">
    <property type="entry name" value="RING/U-box"/>
    <property type="match status" value="1"/>
</dbReference>
<comment type="similarity">
    <text evidence="4">Belongs to the RAD18 family.</text>
</comment>
<dbReference type="PROSITE" id="PS50089">
    <property type="entry name" value="ZF_RING_2"/>
    <property type="match status" value="1"/>
</dbReference>
<evidence type="ECO:0000259" key="21">
    <source>
        <dbReference type="PROSITE" id="PS50800"/>
    </source>
</evidence>
<dbReference type="InterPro" id="IPR003034">
    <property type="entry name" value="SAP_dom"/>
</dbReference>
<gene>
    <name evidence="23" type="ORF">P5673_004155</name>
</gene>
<dbReference type="CDD" id="cd16529">
    <property type="entry name" value="RING-HC_RAD18"/>
    <property type="match status" value="1"/>
</dbReference>
<evidence type="ECO:0000256" key="3">
    <source>
        <dbReference type="ARBA" id="ARBA00004906"/>
    </source>
</evidence>
<evidence type="ECO:0000256" key="2">
    <source>
        <dbReference type="ARBA" id="ARBA00004123"/>
    </source>
</evidence>
<proteinExistence type="inferred from homology"/>
<reference evidence="23" key="1">
    <citation type="journal article" date="2023" name="G3 (Bethesda)">
        <title>Whole genome assembly and annotation of the endangered Caribbean coral Acropora cervicornis.</title>
        <authorList>
            <person name="Selwyn J.D."/>
            <person name="Vollmer S.V."/>
        </authorList>
    </citation>
    <scope>NUCLEOTIDE SEQUENCE</scope>
    <source>
        <strain evidence="23">K2</strain>
    </source>
</reference>
<keyword evidence="14" id="KW-0539">Nucleus</keyword>
<keyword evidence="10" id="KW-0833">Ubl conjugation pathway</keyword>
<feature type="compositionally biased region" description="Polar residues" evidence="19">
    <location>
        <begin position="579"/>
        <end position="589"/>
    </location>
</feature>
<feature type="domain" description="SAP" evidence="21">
    <location>
        <begin position="343"/>
        <end position="377"/>
    </location>
</feature>
<feature type="compositionally biased region" description="Basic and acidic residues" evidence="19">
    <location>
        <begin position="161"/>
        <end position="171"/>
    </location>
</feature>
<sequence>MLSFVNSKTSLTTLAEWSPSDWPESLSELRTIDNLLRCSICYEYFDVAMIVPDCSHNYCSLCIRRSLSYEPRCPTCNMKLNPPSLKSNRVLDELVKSFVKVREKLLDLVTKGTQTSSEISSHKRDGAVRDKNIVTSSKRRKISHRRPKSSPKSSSPGTKRQKLDDTEKEATTPENSSSSTAQSLPSESAVETEVCNSEQSYPTSEHEPMVIDEGNTENKATVASADPGFAECPVCGDMIPHRKINSHLDSCLTRTEKKNALRSKKTSAARSLCSTLTKKKHLTSVESKEYEVACVLSSDDDVPSTKATQEPCSSKDSSSLTTKGSNALIQTVQKRKPLPKLVYSVMAEKELRHRLKEWNLSTKGDKATLVKRHQDFVMLYNSQCDAAKPMTAAQIAREVEKAEKTRMKECLSRTEASTSGLRFDKNQTEEYMDKIRQEYLRENQNEFSKLISDVQRRQKGNRKTTARKSSATEIMNSTSNNPGENAMNTDSKDIYTDNTEGNNSPAEIKISENLPSERCTGTETQPQCIQLNSNELSLTCGHSEIQASDCEGEELENPNVIAESPVIKVGKAADRNPNKETMSSDSDDD</sequence>
<feature type="domain" description="UBZ4-type" evidence="22">
    <location>
        <begin position="229"/>
        <end position="256"/>
    </location>
</feature>